<proteinExistence type="predicted"/>
<reference evidence="1" key="1">
    <citation type="submission" date="2020-05" db="EMBL/GenBank/DDBJ databases">
        <authorList>
            <person name="Chiriac C."/>
            <person name="Salcher M."/>
            <person name="Ghai R."/>
            <person name="Kavagutti S V."/>
        </authorList>
    </citation>
    <scope>NUCLEOTIDE SEQUENCE</scope>
</reference>
<name>A0A6J6S0P5_9ZZZZ</name>
<accession>A0A6J6S0P5</accession>
<dbReference type="AlphaFoldDB" id="A0A6J6S0P5"/>
<organism evidence="1">
    <name type="scientific">freshwater metagenome</name>
    <dbReference type="NCBI Taxonomy" id="449393"/>
    <lineage>
        <taxon>unclassified sequences</taxon>
        <taxon>metagenomes</taxon>
        <taxon>ecological metagenomes</taxon>
    </lineage>
</organism>
<protein>
    <submittedName>
        <fullName evidence="1">Unannotated protein</fullName>
    </submittedName>
</protein>
<gene>
    <name evidence="1" type="ORF">UFOPK2579_02430</name>
</gene>
<dbReference type="EMBL" id="CAEZXR010000359">
    <property type="protein sequence ID" value="CAB4728490.1"/>
    <property type="molecule type" value="Genomic_DNA"/>
</dbReference>
<sequence length="443" mass="46297">MGSPCNSLGNEPDGTALRGPILSQIVAPAGATCPRVPQFWANVHGPNVYKTQGDAYSSRYCQGGEDGCTGTTNDEFDPRGYFYVVRVGAAAVGQPVTLQLYDPAYVATGTRCSAAPTGTVNLLNWNPFTTLDAITRYARTATGATPNGFCSGDEPNSGLRQGAETATVTSFGLRGPIDTMQPSAAPPITTCVRQYPGFLAAQVTDLTLRSTNAAYNSRLAGLFHQWVTMCTFTPTRAGDHYLQVRTNVALGGSQGADGVWSGNQQVFSQAGDDLSVSGNGSNRFSVRAVSNVSGALSVSGWERMTIYANADAATQVFNLVRVVPASAGKMLDFAFFDAGDAASNGTIQLLPPVESTTPMGVCTGSGKVSGALTSCRITGISATNGWNGKTQHIRVQVPAAYTCDAASPGGCWFRVQVSFGTGTVTDVTTWTAVVEGDPLRLIE</sequence>
<evidence type="ECO:0000313" key="1">
    <source>
        <dbReference type="EMBL" id="CAB4728490.1"/>
    </source>
</evidence>